<gene>
    <name evidence="1" type="ORF">MNBD_GAMMA23-1295</name>
</gene>
<name>A0A3B1AT49_9ZZZZ</name>
<organism evidence="1">
    <name type="scientific">hydrothermal vent metagenome</name>
    <dbReference type="NCBI Taxonomy" id="652676"/>
    <lineage>
        <taxon>unclassified sequences</taxon>
        <taxon>metagenomes</taxon>
        <taxon>ecological metagenomes</taxon>
    </lineage>
</organism>
<dbReference type="EMBL" id="UOFT01000055">
    <property type="protein sequence ID" value="VAW97174.1"/>
    <property type="molecule type" value="Genomic_DNA"/>
</dbReference>
<dbReference type="AlphaFoldDB" id="A0A3B1AT49"/>
<protein>
    <submittedName>
        <fullName evidence="1">Uncharacterized protein</fullName>
    </submittedName>
</protein>
<evidence type="ECO:0000313" key="1">
    <source>
        <dbReference type="EMBL" id="VAW97174.1"/>
    </source>
</evidence>
<sequence length="85" mass="9617">MRTLGSKLIFFVTSVAAFVRKFSLFPTAPKNTDGAKYNARMHSKVYGARPVKVHCATPYLLKHFYASDEEHNDSSYSDISNIDKK</sequence>
<proteinExistence type="predicted"/>
<reference evidence="1" key="1">
    <citation type="submission" date="2018-06" db="EMBL/GenBank/DDBJ databases">
        <authorList>
            <person name="Zhirakovskaya E."/>
        </authorList>
    </citation>
    <scope>NUCLEOTIDE SEQUENCE</scope>
</reference>
<accession>A0A3B1AT49</accession>